<dbReference type="InterPro" id="IPR000719">
    <property type="entry name" value="Prot_kinase_dom"/>
</dbReference>
<proteinExistence type="predicted"/>
<dbReference type="GO" id="GO:0007059">
    <property type="term" value="P:chromosome segregation"/>
    <property type="evidence" value="ECO:0007669"/>
    <property type="project" value="UniProtKB-ARBA"/>
</dbReference>
<accession>A0ABD0K8V3</accession>
<evidence type="ECO:0000256" key="11">
    <source>
        <dbReference type="SAM" id="MobiDB-lite"/>
    </source>
</evidence>
<feature type="compositionally biased region" description="Basic and acidic residues" evidence="11">
    <location>
        <begin position="343"/>
        <end position="353"/>
    </location>
</feature>
<evidence type="ECO:0000256" key="2">
    <source>
        <dbReference type="ARBA" id="ARBA00022527"/>
    </source>
</evidence>
<comment type="catalytic activity">
    <reaction evidence="9">
        <text>L-threonyl-[protein] + ATP = O-phospho-L-threonyl-[protein] + ADP + H(+)</text>
        <dbReference type="Rhea" id="RHEA:46608"/>
        <dbReference type="Rhea" id="RHEA-COMP:11060"/>
        <dbReference type="Rhea" id="RHEA-COMP:11605"/>
        <dbReference type="ChEBI" id="CHEBI:15378"/>
        <dbReference type="ChEBI" id="CHEBI:30013"/>
        <dbReference type="ChEBI" id="CHEBI:30616"/>
        <dbReference type="ChEBI" id="CHEBI:61977"/>
        <dbReference type="ChEBI" id="CHEBI:456216"/>
        <dbReference type="EC" id="2.7.11.1"/>
    </reaction>
</comment>
<evidence type="ECO:0000313" key="14">
    <source>
        <dbReference type="Proteomes" id="UP001519460"/>
    </source>
</evidence>
<keyword evidence="14" id="KW-1185">Reference proteome</keyword>
<keyword evidence="4" id="KW-0808">Transferase</keyword>
<feature type="compositionally biased region" description="Basic and acidic residues" evidence="11">
    <location>
        <begin position="300"/>
        <end position="315"/>
    </location>
</feature>
<keyword evidence="5" id="KW-0547">Nucleotide-binding</keyword>
<dbReference type="GO" id="GO:0000278">
    <property type="term" value="P:mitotic cell cycle"/>
    <property type="evidence" value="ECO:0007669"/>
    <property type="project" value="UniProtKB-ARBA"/>
</dbReference>
<dbReference type="EC" id="2.7.11.1" evidence="1"/>
<evidence type="ECO:0000256" key="8">
    <source>
        <dbReference type="ARBA" id="ARBA00023306"/>
    </source>
</evidence>
<evidence type="ECO:0000313" key="13">
    <source>
        <dbReference type="EMBL" id="KAK7483555.1"/>
    </source>
</evidence>
<dbReference type="InterPro" id="IPR051131">
    <property type="entry name" value="NEK_Ser/Thr_kinase_NIMA"/>
</dbReference>
<dbReference type="GO" id="GO:0004674">
    <property type="term" value="F:protein serine/threonine kinase activity"/>
    <property type="evidence" value="ECO:0007669"/>
    <property type="project" value="UniProtKB-KW"/>
</dbReference>
<evidence type="ECO:0000256" key="10">
    <source>
        <dbReference type="ARBA" id="ARBA00048679"/>
    </source>
</evidence>
<feature type="domain" description="Protein kinase" evidence="12">
    <location>
        <begin position="8"/>
        <end position="226"/>
    </location>
</feature>
<dbReference type="SUPFAM" id="SSF56112">
    <property type="entry name" value="Protein kinase-like (PK-like)"/>
    <property type="match status" value="1"/>
</dbReference>
<feature type="region of interest" description="Disordered" evidence="11">
    <location>
        <begin position="300"/>
        <end position="353"/>
    </location>
</feature>
<evidence type="ECO:0000259" key="12">
    <source>
        <dbReference type="PROSITE" id="PS50011"/>
    </source>
</evidence>
<dbReference type="CDD" id="cd08217">
    <property type="entry name" value="STKc_Nek2"/>
    <property type="match status" value="1"/>
</dbReference>
<dbReference type="GO" id="GO:0005634">
    <property type="term" value="C:nucleus"/>
    <property type="evidence" value="ECO:0007669"/>
    <property type="project" value="UniProtKB-ARBA"/>
</dbReference>
<dbReference type="Pfam" id="PF00069">
    <property type="entry name" value="Pkinase"/>
    <property type="match status" value="2"/>
</dbReference>
<dbReference type="PROSITE" id="PS50011">
    <property type="entry name" value="PROTEIN_KINASE_DOM"/>
    <property type="match status" value="1"/>
</dbReference>
<dbReference type="Gene3D" id="3.30.200.20">
    <property type="entry name" value="Phosphorylase Kinase, domain 1"/>
    <property type="match status" value="2"/>
</dbReference>
<evidence type="ECO:0000256" key="3">
    <source>
        <dbReference type="ARBA" id="ARBA00022618"/>
    </source>
</evidence>
<protein>
    <recommendedName>
        <fullName evidence="1">non-specific serine/threonine protein kinase</fullName>
        <ecNumber evidence="1">2.7.11.1</ecNumber>
    </recommendedName>
</protein>
<dbReference type="AlphaFoldDB" id="A0ABD0K8V3"/>
<reference evidence="13 14" key="1">
    <citation type="journal article" date="2023" name="Sci. Data">
        <title>Genome assembly of the Korean intertidal mud-creeper Batillaria attramentaria.</title>
        <authorList>
            <person name="Patra A.K."/>
            <person name="Ho P.T."/>
            <person name="Jun S."/>
            <person name="Lee S.J."/>
            <person name="Kim Y."/>
            <person name="Won Y.J."/>
        </authorList>
    </citation>
    <scope>NUCLEOTIDE SEQUENCE [LARGE SCALE GENOMIC DNA]</scope>
    <source>
        <strain evidence="13">Wonlab-2016</strain>
    </source>
</reference>
<keyword evidence="6" id="KW-0418">Kinase</keyword>
<name>A0ABD0K8V3_9CAEN</name>
<keyword evidence="2" id="KW-0723">Serine/threonine-protein kinase</keyword>
<dbReference type="EMBL" id="JACVVK020000225">
    <property type="protein sequence ID" value="KAK7483555.1"/>
    <property type="molecule type" value="Genomic_DNA"/>
</dbReference>
<keyword evidence="7" id="KW-0067">ATP-binding</keyword>
<dbReference type="FunFam" id="3.30.200.20:FF:000151">
    <property type="entry name" value="G2-specific protein kinase nimA"/>
    <property type="match status" value="1"/>
</dbReference>
<sequence>MASTLDDFEVVSTIGTGSYGTCKKIRRKKDGKLMVWKEMDYGSMSEAEKQLLVSEVNLLRELKHRHIVRYYDRIIDRTRAVIYILMEYCQGGDLATQIARYRKEGTLADEDFVWRILIQTTLALKDFAQTYVGTPYYMSPELVNNMSYNEKSDIWALGCVLYEFCALHPPFTANNQTELNRKIRIGEFPRLPSKYSSELDKIIRRMIKVEVSQRPSIEDILREPIVARRYRQMELGQEKHGHSSDSGAGARARKLEEEYQLKLRQLELKEKALESRERSVSMREKMAEEKLKRAMDLLEHYRRRSDTPSSERRYSDLVSPRDAPIPTSDLDMEDSPHSCMSKGPRDPESPKKRVTFDFFGKENLRQKTKLTDYRPDGLAKFDIYSDQLAKRPDLKDRLLSAKDKPLDLHRIGLDTKYNTRNLLYFR</sequence>
<organism evidence="13 14">
    <name type="scientific">Batillaria attramentaria</name>
    <dbReference type="NCBI Taxonomy" id="370345"/>
    <lineage>
        <taxon>Eukaryota</taxon>
        <taxon>Metazoa</taxon>
        <taxon>Spiralia</taxon>
        <taxon>Lophotrochozoa</taxon>
        <taxon>Mollusca</taxon>
        <taxon>Gastropoda</taxon>
        <taxon>Caenogastropoda</taxon>
        <taxon>Sorbeoconcha</taxon>
        <taxon>Cerithioidea</taxon>
        <taxon>Batillariidae</taxon>
        <taxon>Batillaria</taxon>
    </lineage>
</organism>
<keyword evidence="8" id="KW-0131">Cell cycle</keyword>
<evidence type="ECO:0000256" key="6">
    <source>
        <dbReference type="ARBA" id="ARBA00022777"/>
    </source>
</evidence>
<keyword evidence="3" id="KW-0132">Cell division</keyword>
<dbReference type="GO" id="GO:0005524">
    <property type="term" value="F:ATP binding"/>
    <property type="evidence" value="ECO:0007669"/>
    <property type="project" value="UniProtKB-KW"/>
</dbReference>
<evidence type="ECO:0000256" key="1">
    <source>
        <dbReference type="ARBA" id="ARBA00012513"/>
    </source>
</evidence>
<dbReference type="PANTHER" id="PTHR44899:SF10">
    <property type="entry name" value="NIMA-RELATED KINASE 2"/>
    <property type="match status" value="1"/>
</dbReference>
<evidence type="ECO:0000256" key="4">
    <source>
        <dbReference type="ARBA" id="ARBA00022679"/>
    </source>
</evidence>
<gene>
    <name evidence="13" type="ORF">BaRGS_00025229</name>
</gene>
<evidence type="ECO:0000256" key="7">
    <source>
        <dbReference type="ARBA" id="ARBA00022840"/>
    </source>
</evidence>
<evidence type="ECO:0000256" key="5">
    <source>
        <dbReference type="ARBA" id="ARBA00022741"/>
    </source>
</evidence>
<dbReference type="Gene3D" id="1.10.510.10">
    <property type="entry name" value="Transferase(Phosphotransferase) domain 1"/>
    <property type="match status" value="1"/>
</dbReference>
<comment type="caution">
    <text evidence="13">The sequence shown here is derived from an EMBL/GenBank/DDBJ whole genome shotgun (WGS) entry which is preliminary data.</text>
</comment>
<dbReference type="GO" id="GO:0051301">
    <property type="term" value="P:cell division"/>
    <property type="evidence" value="ECO:0007669"/>
    <property type="project" value="UniProtKB-KW"/>
</dbReference>
<comment type="catalytic activity">
    <reaction evidence="10">
        <text>L-seryl-[protein] + ATP = O-phospho-L-seryl-[protein] + ADP + H(+)</text>
        <dbReference type="Rhea" id="RHEA:17989"/>
        <dbReference type="Rhea" id="RHEA-COMP:9863"/>
        <dbReference type="Rhea" id="RHEA-COMP:11604"/>
        <dbReference type="ChEBI" id="CHEBI:15378"/>
        <dbReference type="ChEBI" id="CHEBI:29999"/>
        <dbReference type="ChEBI" id="CHEBI:30616"/>
        <dbReference type="ChEBI" id="CHEBI:83421"/>
        <dbReference type="ChEBI" id="CHEBI:456216"/>
        <dbReference type="EC" id="2.7.11.1"/>
    </reaction>
</comment>
<evidence type="ECO:0000256" key="9">
    <source>
        <dbReference type="ARBA" id="ARBA00047899"/>
    </source>
</evidence>
<dbReference type="PANTHER" id="PTHR44899">
    <property type="entry name" value="CAMK FAMILY PROTEIN KINASE"/>
    <property type="match status" value="1"/>
</dbReference>
<dbReference type="Proteomes" id="UP001519460">
    <property type="component" value="Unassembled WGS sequence"/>
</dbReference>
<dbReference type="InterPro" id="IPR011009">
    <property type="entry name" value="Kinase-like_dom_sf"/>
</dbReference>